<accession>A0ABN2E6K0</accession>
<reference evidence="2 3" key="1">
    <citation type="journal article" date="2019" name="Int. J. Syst. Evol. Microbiol.">
        <title>The Global Catalogue of Microorganisms (GCM) 10K type strain sequencing project: providing services to taxonomists for standard genome sequencing and annotation.</title>
        <authorList>
            <consortium name="The Broad Institute Genomics Platform"/>
            <consortium name="The Broad Institute Genome Sequencing Center for Infectious Disease"/>
            <person name="Wu L."/>
            <person name="Ma J."/>
        </authorList>
    </citation>
    <scope>NUCLEOTIDE SEQUENCE [LARGE SCALE GENOMIC DNA]</scope>
    <source>
        <strain evidence="2 3">JCM 14969</strain>
    </source>
</reference>
<proteinExistence type="predicted"/>
<evidence type="ECO:0000313" key="3">
    <source>
        <dbReference type="Proteomes" id="UP001500393"/>
    </source>
</evidence>
<name>A0ABN2E6K0_9ACTN</name>
<organism evidence="2 3">
    <name type="scientific">Kribbella sancticallisti</name>
    <dbReference type="NCBI Taxonomy" id="460087"/>
    <lineage>
        <taxon>Bacteria</taxon>
        <taxon>Bacillati</taxon>
        <taxon>Actinomycetota</taxon>
        <taxon>Actinomycetes</taxon>
        <taxon>Propionibacteriales</taxon>
        <taxon>Kribbellaceae</taxon>
        <taxon>Kribbella</taxon>
    </lineage>
</organism>
<dbReference type="EMBL" id="BAAAOS010000048">
    <property type="protein sequence ID" value="GAA1598113.1"/>
    <property type="molecule type" value="Genomic_DNA"/>
</dbReference>
<evidence type="ECO:0000313" key="2">
    <source>
        <dbReference type="EMBL" id="GAA1598113.1"/>
    </source>
</evidence>
<feature type="region of interest" description="Disordered" evidence="1">
    <location>
        <begin position="1"/>
        <end position="32"/>
    </location>
</feature>
<protein>
    <submittedName>
        <fullName evidence="2">Uncharacterized protein</fullName>
    </submittedName>
</protein>
<dbReference type="Proteomes" id="UP001500393">
    <property type="component" value="Unassembled WGS sequence"/>
</dbReference>
<comment type="caution">
    <text evidence="2">The sequence shown here is derived from an EMBL/GenBank/DDBJ whole genome shotgun (WGS) entry which is preliminary data.</text>
</comment>
<gene>
    <name evidence="2" type="ORF">GCM10009789_60080</name>
</gene>
<evidence type="ECO:0000256" key="1">
    <source>
        <dbReference type="SAM" id="MobiDB-lite"/>
    </source>
</evidence>
<sequence>MRLFSVIDKGVPTVPDQPTEPMPGLPDEQVPDPNLRAARAEIRAVGASLRQALAKDDELAGRKDTPR</sequence>
<keyword evidence="3" id="KW-1185">Reference proteome</keyword>